<dbReference type="InterPro" id="IPR000742">
    <property type="entry name" value="EGF"/>
</dbReference>
<evidence type="ECO:0000256" key="11">
    <source>
        <dbReference type="ARBA" id="ARBA00023292"/>
    </source>
</evidence>
<feature type="disulfide bond" evidence="13">
    <location>
        <begin position="924"/>
        <end position="936"/>
    </location>
</feature>
<dbReference type="SMART" id="SM00281">
    <property type="entry name" value="LamB"/>
    <property type="match status" value="1"/>
</dbReference>
<dbReference type="GO" id="GO:0009887">
    <property type="term" value="P:animal organ morphogenesis"/>
    <property type="evidence" value="ECO:0007669"/>
    <property type="project" value="TreeGrafter"/>
</dbReference>
<dbReference type="SUPFAM" id="SSF57196">
    <property type="entry name" value="EGF/Laminin"/>
    <property type="match status" value="8"/>
</dbReference>
<feature type="domain" description="Laminin EGF-like" evidence="16">
    <location>
        <begin position="716"/>
        <end position="764"/>
    </location>
</feature>
<dbReference type="GO" id="GO:0007155">
    <property type="term" value="P:cell adhesion"/>
    <property type="evidence" value="ECO:0007669"/>
    <property type="project" value="UniProtKB-KW"/>
</dbReference>
<dbReference type="OrthoDB" id="430826at2759"/>
<evidence type="ECO:0008006" key="21">
    <source>
        <dbReference type="Google" id="ProtNLM"/>
    </source>
</evidence>
<feature type="disulfide bond" evidence="13">
    <location>
        <begin position="926"/>
        <end position="943"/>
    </location>
</feature>
<evidence type="ECO:0000259" key="18">
    <source>
        <dbReference type="PROSITE" id="PS51117"/>
    </source>
</evidence>
<dbReference type="GO" id="GO:0007411">
    <property type="term" value="P:axon guidance"/>
    <property type="evidence" value="ECO:0007669"/>
    <property type="project" value="TreeGrafter"/>
</dbReference>
<evidence type="ECO:0000256" key="1">
    <source>
        <dbReference type="ARBA" id="ARBA00004302"/>
    </source>
</evidence>
<dbReference type="Gene3D" id="2.60.120.260">
    <property type="entry name" value="Galactose-binding domain-like"/>
    <property type="match status" value="1"/>
</dbReference>
<evidence type="ECO:0000313" key="20">
    <source>
        <dbReference type="Proteomes" id="UP000678393"/>
    </source>
</evidence>
<keyword evidence="10" id="KW-0325">Glycoprotein</keyword>
<keyword evidence="2" id="KW-0964">Secreted</keyword>
<proteinExistence type="predicted"/>
<dbReference type="FunFam" id="2.10.25.10:FF:000105">
    <property type="entry name" value="laminin subunit gamma-1"/>
    <property type="match status" value="2"/>
</dbReference>
<feature type="disulfide bond" evidence="13">
    <location>
        <begin position="386"/>
        <end position="398"/>
    </location>
</feature>
<evidence type="ECO:0000256" key="2">
    <source>
        <dbReference type="ARBA" id="ARBA00022525"/>
    </source>
</evidence>
<keyword evidence="3" id="KW-0272">Extracellular matrix</keyword>
<comment type="subunit">
    <text evidence="12">Laminin is a complex glycoprotein, consisting of three different polypeptide chains (alpha, beta, gamma), which are bound to each other by disulfide bonds into a cross-shaped molecule comprising one long and three short arms with globules at each end.</text>
</comment>
<evidence type="ECO:0000256" key="12">
    <source>
        <dbReference type="ARBA" id="ARBA00065619"/>
    </source>
</evidence>
<feature type="compositionally biased region" description="Basic and acidic residues" evidence="14">
    <location>
        <begin position="1423"/>
        <end position="1448"/>
    </location>
</feature>
<comment type="caution">
    <text evidence="19">The sequence shown here is derived from an EMBL/GenBank/DDBJ whole genome shotgun (WGS) entry which is preliminary data.</text>
</comment>
<dbReference type="PROSITE" id="PS51115">
    <property type="entry name" value="LAMININ_IVA"/>
    <property type="match status" value="1"/>
</dbReference>
<dbReference type="FunFam" id="2.10.25.10:FF:000166">
    <property type="entry name" value="laminin subunit gamma-1"/>
    <property type="match status" value="1"/>
</dbReference>
<evidence type="ECO:0000259" key="17">
    <source>
        <dbReference type="PROSITE" id="PS51115"/>
    </source>
</evidence>
<feature type="domain" description="Laminin EGF-like" evidence="16">
    <location>
        <begin position="433"/>
        <end position="485"/>
    </location>
</feature>
<keyword evidence="5" id="KW-0677">Repeat</keyword>
<dbReference type="InterPro" id="IPR002049">
    <property type="entry name" value="LE_dom"/>
</dbReference>
<dbReference type="GO" id="GO:0005604">
    <property type="term" value="C:basement membrane"/>
    <property type="evidence" value="ECO:0007669"/>
    <property type="project" value="UniProtKB-SubCell"/>
</dbReference>
<dbReference type="PROSITE" id="PS51117">
    <property type="entry name" value="LAMININ_NTER"/>
    <property type="match status" value="1"/>
</dbReference>
<dbReference type="FunFam" id="2.10.25.10:FF:000051">
    <property type="entry name" value="Laminin subunit alpha 4"/>
    <property type="match status" value="1"/>
</dbReference>
<keyword evidence="8" id="KW-0175">Coiled coil</keyword>
<dbReference type="PRINTS" id="PR00011">
    <property type="entry name" value="EGFLAMININ"/>
</dbReference>
<dbReference type="FunFam" id="2.10.25.10:FF:000084">
    <property type="entry name" value="Laminin subunit alpha 3"/>
    <property type="match status" value="1"/>
</dbReference>
<dbReference type="SMART" id="SM00181">
    <property type="entry name" value="EGF"/>
    <property type="match status" value="6"/>
</dbReference>
<evidence type="ECO:0000256" key="13">
    <source>
        <dbReference type="PROSITE-ProRule" id="PRU00460"/>
    </source>
</evidence>
<feature type="domain" description="Laminin EGF-like" evidence="16">
    <location>
        <begin position="871"/>
        <end position="923"/>
    </location>
</feature>
<sequence length="1593" mass="176270">MDVLLLFLLAGLPLASGLQREHSVPCYDEQNRPQRCQPPFVNAAFGRIVDATNTCGMNGPQEYCLQTGVTGAKKSCYICDNRDPDRRHPASYLSDFNNLTRWTWWQSETMLEGIQYPTVVNLTLHLKKAFDITYVNLRFYSPRPESFAIYKRTTEDGEWIPYQFYSASCEKTYNLPRRGVITASNENQAICTNEFSDISPLTGGSVAFSTLEGRPSMFKFNESPQLQDWVTATDIRIVLTRMNTFGDEVFGDAQVLKSYFYAISDLAVGARCKCNGHARICREVRGQDLEDHLECVCEHFTTGRDCEKCLPFYNDRPWGRAIDNNANECQACTCNGLSETCEFDENLYRLTGRGGRCTDCRDHTAGVHCELCEVNFYRRENQCLNCGCNHVGSFSLQCDESGQCPCKPGVTGQRCDRCLPNYYDFSDAGCRPCDCVPAGSINNEPRCDSRTGLCACKENVEGRQCDQCKAGYFGLTEADPYGCVSCFCYGHSTVCSSAPGYQAVNITSNFETGKQRWTAFTRSNREVETQYNGVIQNLGVSAESNEAVYFTAPSRYHGDQRFSYNQFLTFDLRIGEETARPSVVDIILEGSGQSLSTHIFAQSNPIPSIDEKSFAFRLHENPQYQWAPRIKATDFIGVLSNVTNLKIRGTYNDKGVGFIDNVNLQTARQGYGGDDVTWVESCSCPEGYIGQFCESCLQGYKRDPPNGGPFSRCVPCTCNGHSDSCDVNTGRCICSHNTEGDFCERCARGYYGDATQGTPGDCRPCPCPNGGPCIQLPNEDVVCTECQVGHGGNLCELCLDGYFGDPSGQFTGQPSSCMPCTCNGNIDPNAVGNCNSTTGECLKCIRNTGGFFCDQCLPNFYNDSAGVCTACSCFHSGTVSQPGTSECDQRTGQCLCLPNVIGRQCVMCQQGYWNIASGEGCSPCECSEVGSLNYTCEEASGRCSCKPGVSGRRCDECERYHYGFSPSGCTACNCDPIGSTDLQCDPYGYCPCKENVDGRSCDRYCPQCYNLVQRQVNTHRAKLRELILLIEKTTDNPSLFNDSEFISYLQKVNTSVNVLLRDARATSTGDGTVGAQINELRRSLSEVLVKLGEIAQNIATASKATRDSQDDIAAAEKAIDNADAALRMAENYIDKEGRTALKQALDALSNFGQNSQQMTEIARRATLEAKRQKEEAQNIENVSKIALETSREAYRLANESLNMPFKTQQDIERLRREYDDASLLFQNTKTVANSTLARAVSAKDEAFSLLVLAQEQLPSIDVDMLKQEAEKIKTEANDIKTRARKLIDENQELLAKVKNQSQAADRLLEEGDTLNLDVADLLAEVDYARSEARMAVEKAEKTLKEANDTLTILEEFDKLVNLKDEALKSLQEIPAIQKAIENAQDMTQEARDALADVIADARRALEIARDAEAKALQASQEAGEIRSKAGTTKDKASQLRQDTEELSDDVRKAETSLTGYENQANQDEELAKNALLEAAAAKQKAQDAFDQINEAYRLVSSIRNELGDLGSVDMQQLRALEKQLEEVEKQLAASDIDKKMTELQRKNTLIESQADRFDQDLSELQAAVENIGDIKNSLPVGCYKTIPIEKPAR</sequence>
<evidence type="ECO:0000256" key="4">
    <source>
        <dbReference type="ARBA" id="ARBA00022729"/>
    </source>
</evidence>
<name>A0A8S3YX97_9EUPU</name>
<accession>A0A8S3YX97</accession>
<dbReference type="Pfam" id="PF00052">
    <property type="entry name" value="Laminin_B"/>
    <property type="match status" value="1"/>
</dbReference>
<dbReference type="Pfam" id="PF24973">
    <property type="entry name" value="EGF_LMN_ATRN"/>
    <property type="match status" value="2"/>
</dbReference>
<dbReference type="PROSITE" id="PS50027">
    <property type="entry name" value="EGF_LAM_2"/>
    <property type="match status" value="6"/>
</dbReference>
<reference evidence="19" key="1">
    <citation type="submission" date="2021-04" db="EMBL/GenBank/DDBJ databases">
        <authorList>
            <consortium name="Molecular Ecology Group"/>
        </authorList>
    </citation>
    <scope>NUCLEOTIDE SEQUENCE</scope>
</reference>
<dbReference type="PANTHER" id="PTHR10574">
    <property type="entry name" value="NETRIN/LAMININ-RELATED"/>
    <property type="match status" value="1"/>
</dbReference>
<evidence type="ECO:0000313" key="19">
    <source>
        <dbReference type="EMBL" id="CAG5119951.1"/>
    </source>
</evidence>
<feature type="domain" description="Laminin IV type A" evidence="17">
    <location>
        <begin position="512"/>
        <end position="681"/>
    </location>
</feature>
<feature type="domain" description="Laminin EGF-like" evidence="16">
    <location>
        <begin position="386"/>
        <end position="432"/>
    </location>
</feature>
<gene>
    <name evidence="19" type="ORF">CUNI_LOCUS5509</name>
</gene>
<keyword evidence="11 13" id="KW-0424">Laminin EGF-like domain</keyword>
<feature type="disulfide bond" evidence="13">
    <location>
        <begin position="734"/>
        <end position="743"/>
    </location>
</feature>
<dbReference type="Pfam" id="PF00055">
    <property type="entry name" value="Laminin_N"/>
    <property type="match status" value="1"/>
</dbReference>
<protein>
    <recommendedName>
        <fullName evidence="21">Laminin subunit gamma-1</fullName>
    </recommendedName>
</protein>
<dbReference type="CDD" id="cd00055">
    <property type="entry name" value="EGF_Lam"/>
    <property type="match status" value="9"/>
</dbReference>
<dbReference type="SMART" id="SM00136">
    <property type="entry name" value="LamNT"/>
    <property type="match status" value="1"/>
</dbReference>
<feature type="disulfide bond" evidence="13">
    <location>
        <begin position="844"/>
        <end position="853"/>
    </location>
</feature>
<dbReference type="PANTHER" id="PTHR10574:SF435">
    <property type="entry name" value="LAMININ SUBUNIT GAMMA-1"/>
    <property type="match status" value="1"/>
</dbReference>
<evidence type="ECO:0000256" key="15">
    <source>
        <dbReference type="SAM" id="SignalP"/>
    </source>
</evidence>
<feature type="domain" description="Laminin N-terminal" evidence="18">
    <location>
        <begin position="32"/>
        <end position="271"/>
    </location>
</feature>
<evidence type="ECO:0000256" key="5">
    <source>
        <dbReference type="ARBA" id="ARBA00022737"/>
    </source>
</evidence>
<feature type="region of interest" description="Disordered" evidence="14">
    <location>
        <begin position="1419"/>
        <end position="1448"/>
    </location>
</feature>
<evidence type="ECO:0000259" key="16">
    <source>
        <dbReference type="PROSITE" id="PS50027"/>
    </source>
</evidence>
<keyword evidence="7" id="KW-0130">Cell adhesion</keyword>
<evidence type="ECO:0000256" key="8">
    <source>
        <dbReference type="ARBA" id="ARBA00023054"/>
    </source>
</evidence>
<dbReference type="Proteomes" id="UP000678393">
    <property type="component" value="Unassembled WGS sequence"/>
</dbReference>
<organism evidence="19 20">
    <name type="scientific">Candidula unifasciata</name>
    <dbReference type="NCBI Taxonomy" id="100452"/>
    <lineage>
        <taxon>Eukaryota</taxon>
        <taxon>Metazoa</taxon>
        <taxon>Spiralia</taxon>
        <taxon>Lophotrochozoa</taxon>
        <taxon>Mollusca</taxon>
        <taxon>Gastropoda</taxon>
        <taxon>Heterobranchia</taxon>
        <taxon>Euthyneura</taxon>
        <taxon>Panpulmonata</taxon>
        <taxon>Eupulmonata</taxon>
        <taxon>Stylommatophora</taxon>
        <taxon>Helicina</taxon>
        <taxon>Helicoidea</taxon>
        <taxon>Geomitridae</taxon>
        <taxon>Candidula</taxon>
    </lineage>
</organism>
<keyword evidence="20" id="KW-1185">Reference proteome</keyword>
<keyword evidence="6" id="KW-0084">Basement membrane</keyword>
<feature type="domain" description="Laminin EGF-like" evidence="16">
    <location>
        <begin position="924"/>
        <end position="971"/>
    </location>
</feature>
<evidence type="ECO:0000256" key="9">
    <source>
        <dbReference type="ARBA" id="ARBA00023157"/>
    </source>
</evidence>
<dbReference type="EMBL" id="CAJHNH020000801">
    <property type="protein sequence ID" value="CAG5119951.1"/>
    <property type="molecule type" value="Genomic_DNA"/>
</dbReference>
<dbReference type="FunFam" id="2.10.25.10:FF:000067">
    <property type="entry name" value="Laminin subunit gamma 1"/>
    <property type="match status" value="2"/>
</dbReference>
<feature type="disulfide bond" evidence="13">
    <location>
        <begin position="406"/>
        <end position="415"/>
    </location>
</feature>
<dbReference type="InterPro" id="IPR008211">
    <property type="entry name" value="Laminin_N"/>
</dbReference>
<dbReference type="SMART" id="SM00180">
    <property type="entry name" value="EGF_Lam"/>
    <property type="match status" value="10"/>
</dbReference>
<keyword evidence="4 15" id="KW-0732">Signal</keyword>
<evidence type="ECO:0000256" key="3">
    <source>
        <dbReference type="ARBA" id="ARBA00022530"/>
    </source>
</evidence>
<dbReference type="InterPro" id="IPR050440">
    <property type="entry name" value="Laminin/Netrin_ECM"/>
</dbReference>
<comment type="subcellular location">
    <subcellularLocation>
        <location evidence="1">Secreted</location>
        <location evidence="1">Extracellular space</location>
        <location evidence="1">Extracellular matrix</location>
        <location evidence="1">Basement membrane</location>
    </subcellularLocation>
</comment>
<feature type="signal peptide" evidence="15">
    <location>
        <begin position="1"/>
        <end position="17"/>
    </location>
</feature>
<dbReference type="Gene3D" id="2.10.25.10">
    <property type="entry name" value="Laminin"/>
    <property type="match status" value="9"/>
</dbReference>
<keyword evidence="9 13" id="KW-1015">Disulfide bond</keyword>
<feature type="domain" description="Laminin EGF-like" evidence="16">
    <location>
        <begin position="820"/>
        <end position="870"/>
    </location>
</feature>
<feature type="disulfide bond" evidence="13">
    <location>
        <begin position="945"/>
        <end position="954"/>
    </location>
</feature>
<evidence type="ECO:0000256" key="10">
    <source>
        <dbReference type="ARBA" id="ARBA00023180"/>
    </source>
</evidence>
<feature type="disulfide bond" evidence="13">
    <location>
        <begin position="896"/>
        <end position="905"/>
    </location>
</feature>
<feature type="chain" id="PRO_5035791077" description="Laminin subunit gamma-1" evidence="15">
    <location>
        <begin position="18"/>
        <end position="1593"/>
    </location>
</feature>
<evidence type="ECO:0000256" key="14">
    <source>
        <dbReference type="SAM" id="MobiDB-lite"/>
    </source>
</evidence>
<dbReference type="InterPro" id="IPR056863">
    <property type="entry name" value="LMN_ATRN_NET-like_EGF"/>
</dbReference>
<evidence type="ECO:0000256" key="7">
    <source>
        <dbReference type="ARBA" id="ARBA00022889"/>
    </source>
</evidence>
<feature type="disulfide bond" evidence="13">
    <location>
        <begin position="456"/>
        <end position="465"/>
    </location>
</feature>
<comment type="caution">
    <text evidence="13">Lacks conserved residue(s) required for the propagation of feature annotation.</text>
</comment>
<dbReference type="InterPro" id="IPR000034">
    <property type="entry name" value="Laminin_IV"/>
</dbReference>
<dbReference type="GO" id="GO:0009888">
    <property type="term" value="P:tissue development"/>
    <property type="evidence" value="ECO:0007669"/>
    <property type="project" value="TreeGrafter"/>
</dbReference>
<dbReference type="Pfam" id="PF00053">
    <property type="entry name" value="EGF_laminin"/>
    <property type="match status" value="8"/>
</dbReference>
<dbReference type="FunFam" id="2.10.25.10:FF:000758">
    <property type="entry name" value="Laminin subunit gamma 1"/>
    <property type="match status" value="1"/>
</dbReference>
<dbReference type="PROSITE" id="PS01248">
    <property type="entry name" value="EGF_LAM_1"/>
    <property type="match status" value="3"/>
</dbReference>
<evidence type="ECO:0000256" key="6">
    <source>
        <dbReference type="ARBA" id="ARBA00022869"/>
    </source>
</evidence>
<dbReference type="FunFam" id="2.60.120.260:FF:000018">
    <property type="entry name" value="Laminin subunit gamma 1"/>
    <property type="match status" value="1"/>
</dbReference>